<keyword evidence="2" id="KW-0614">Plasmid</keyword>
<dbReference type="EMBL" id="CP040940">
    <property type="protein sequence ID" value="QDD68202.1"/>
    <property type="molecule type" value="Genomic_DNA"/>
</dbReference>
<dbReference type="RefSeq" id="WP_123353302.1">
    <property type="nucleotide sequence ID" value="NZ_CP040940.1"/>
</dbReference>
<reference evidence="2 5" key="2">
    <citation type="submission" date="2019-06" db="EMBL/GenBank/DDBJ databases">
        <title>A comparative analysis of the Nautiliaceae.</title>
        <authorList>
            <person name="Grosche A."/>
            <person name="Smedile F."/>
            <person name="Vetriani C."/>
        </authorList>
    </citation>
    <scope>NUCLEOTIDE SEQUENCE [LARGE SCALE GENOMIC DNA]</scope>
    <source>
        <strain evidence="2 5">TB6</strain>
        <plasmid evidence="2 5">unnamed1</plasmid>
    </source>
</reference>
<dbReference type="Proteomes" id="UP000298805">
    <property type="component" value="Plasmid unnamed1"/>
</dbReference>
<evidence type="ECO:0000313" key="2">
    <source>
        <dbReference type="EMBL" id="QDD68202.1"/>
    </source>
</evidence>
<evidence type="ECO:0000313" key="3">
    <source>
        <dbReference type="EMBL" id="ROR38715.1"/>
    </source>
</evidence>
<organism evidence="3 4">
    <name type="scientific">Caminibacter pacificus</name>
    <dbReference type="NCBI Taxonomy" id="1424653"/>
    <lineage>
        <taxon>Bacteria</taxon>
        <taxon>Pseudomonadati</taxon>
        <taxon>Campylobacterota</taxon>
        <taxon>Epsilonproteobacteria</taxon>
        <taxon>Nautiliales</taxon>
        <taxon>Nautiliaceae</taxon>
        <taxon>Caminibacter</taxon>
    </lineage>
</organism>
<evidence type="ECO:0000256" key="1">
    <source>
        <dbReference type="SAM" id="Coils"/>
    </source>
</evidence>
<keyword evidence="1" id="KW-0175">Coiled coil</keyword>
<keyword evidence="5" id="KW-1185">Reference proteome</keyword>
<accession>A0AAJ4UX60</accession>
<name>A0AAJ4UX60_9BACT</name>
<dbReference type="AlphaFoldDB" id="A0AAJ4UX60"/>
<geneLocation type="plasmid" evidence="2 5">
    <name>unnamed1</name>
</geneLocation>
<dbReference type="EMBL" id="RJVK01000006">
    <property type="protein sequence ID" value="ROR38715.1"/>
    <property type="molecule type" value="Genomic_DNA"/>
</dbReference>
<sequence length="102" mass="11924">MKISLKKTADFVGITERTLYIWKTPKNINGVKYHSSFGKHNLYLGARIASYLFLNEKDEQENNFEALKNALEELKNCIKEEKIKPLEEFINAVEVFKNELKN</sequence>
<proteinExistence type="predicted"/>
<evidence type="ECO:0000313" key="4">
    <source>
        <dbReference type="Proteomes" id="UP000272781"/>
    </source>
</evidence>
<gene>
    <name evidence="2" type="ORF">C6V80_10125</name>
    <name evidence="3" type="ORF">EDC58_1930</name>
</gene>
<feature type="coiled-coil region" evidence="1">
    <location>
        <begin position="54"/>
        <end position="84"/>
    </location>
</feature>
<reference evidence="3 4" key="1">
    <citation type="submission" date="2018-11" db="EMBL/GenBank/DDBJ databases">
        <title>Genomic Encyclopedia of Type Strains, Phase IV (KMG-IV): sequencing the most valuable type-strain genomes for metagenomic binning, comparative biology and taxonomic classification.</title>
        <authorList>
            <person name="Goeker M."/>
        </authorList>
    </citation>
    <scope>NUCLEOTIDE SEQUENCE [LARGE SCALE GENOMIC DNA]</scope>
    <source>
        <strain evidence="3 4">DSM 27783</strain>
    </source>
</reference>
<dbReference type="Proteomes" id="UP000272781">
    <property type="component" value="Unassembled WGS sequence"/>
</dbReference>
<protein>
    <submittedName>
        <fullName evidence="3">Uncharacterized protein</fullName>
    </submittedName>
</protein>
<evidence type="ECO:0000313" key="5">
    <source>
        <dbReference type="Proteomes" id="UP000298805"/>
    </source>
</evidence>